<name>A0A1Y1VTZ6_9FUNG</name>
<dbReference type="RefSeq" id="XP_040739359.1">
    <property type="nucleotide sequence ID" value="XM_040883635.1"/>
</dbReference>
<feature type="region of interest" description="Disordered" evidence="1">
    <location>
        <begin position="1"/>
        <end position="56"/>
    </location>
</feature>
<gene>
    <name evidence="2" type="ORF">DL89DRAFT_159259</name>
</gene>
<feature type="compositionally biased region" description="Basic and acidic residues" evidence="1">
    <location>
        <begin position="1"/>
        <end position="15"/>
    </location>
</feature>
<keyword evidence="3" id="KW-1185">Reference proteome</keyword>
<dbReference type="GeneID" id="63800283"/>
<dbReference type="EMBL" id="MCFD01000066">
    <property type="protein sequence ID" value="ORX64771.1"/>
    <property type="molecule type" value="Genomic_DNA"/>
</dbReference>
<dbReference type="AlphaFoldDB" id="A0A1Y1VTZ6"/>
<reference evidence="2 3" key="1">
    <citation type="submission" date="2016-07" db="EMBL/GenBank/DDBJ databases">
        <title>Pervasive Adenine N6-methylation of Active Genes in Fungi.</title>
        <authorList>
            <consortium name="DOE Joint Genome Institute"/>
            <person name="Mondo S.J."/>
            <person name="Dannebaum R.O."/>
            <person name="Kuo R.C."/>
            <person name="Labutti K."/>
            <person name="Haridas S."/>
            <person name="Kuo A."/>
            <person name="Salamov A."/>
            <person name="Ahrendt S.R."/>
            <person name="Lipzen A."/>
            <person name="Sullivan W."/>
            <person name="Andreopoulos W.B."/>
            <person name="Clum A."/>
            <person name="Lindquist E."/>
            <person name="Daum C."/>
            <person name="Ramamoorthy G.K."/>
            <person name="Gryganskyi A."/>
            <person name="Culley D."/>
            <person name="Magnuson J.K."/>
            <person name="James T.Y."/>
            <person name="O'Malley M.A."/>
            <person name="Stajich J.E."/>
            <person name="Spatafora J.W."/>
            <person name="Visel A."/>
            <person name="Grigoriev I.V."/>
        </authorList>
    </citation>
    <scope>NUCLEOTIDE SEQUENCE [LARGE SCALE GENOMIC DNA]</scope>
    <source>
        <strain evidence="2 3">ATCC 12442</strain>
    </source>
</reference>
<proteinExistence type="predicted"/>
<accession>A0A1Y1VTZ6</accession>
<evidence type="ECO:0000313" key="3">
    <source>
        <dbReference type="Proteomes" id="UP000193922"/>
    </source>
</evidence>
<protein>
    <submittedName>
        <fullName evidence="2">Uncharacterized protein</fullName>
    </submittedName>
</protein>
<dbReference type="Proteomes" id="UP000193922">
    <property type="component" value="Unassembled WGS sequence"/>
</dbReference>
<comment type="caution">
    <text evidence="2">The sequence shown here is derived from an EMBL/GenBank/DDBJ whole genome shotgun (WGS) entry which is preliminary data.</text>
</comment>
<evidence type="ECO:0000313" key="2">
    <source>
        <dbReference type="EMBL" id="ORX64771.1"/>
    </source>
</evidence>
<sequence length="169" mass="18638">MSREGRKGEGRERPQRMAGGYFCRERTGTKSCVREKRGRRVKSRREGDAHSTQASKSCLSFPSTLIGQQRHHSSTLPPNHPMSGLVSQLLGCRDAWDLAIDARSAPQTVVQEGARLEARLPLCVMYVFIACQNRRSSTQHCPARLSSALLLGGLKCAGEPYSHTIGGWC</sequence>
<evidence type="ECO:0000256" key="1">
    <source>
        <dbReference type="SAM" id="MobiDB-lite"/>
    </source>
</evidence>
<feature type="compositionally biased region" description="Basic and acidic residues" evidence="1">
    <location>
        <begin position="23"/>
        <end position="35"/>
    </location>
</feature>
<organism evidence="2 3">
    <name type="scientific">Linderina pennispora</name>
    <dbReference type="NCBI Taxonomy" id="61395"/>
    <lineage>
        <taxon>Eukaryota</taxon>
        <taxon>Fungi</taxon>
        <taxon>Fungi incertae sedis</taxon>
        <taxon>Zoopagomycota</taxon>
        <taxon>Kickxellomycotina</taxon>
        <taxon>Kickxellomycetes</taxon>
        <taxon>Kickxellales</taxon>
        <taxon>Kickxellaceae</taxon>
        <taxon>Linderina</taxon>
    </lineage>
</organism>